<evidence type="ECO:0000256" key="6">
    <source>
        <dbReference type="ARBA" id="ARBA00022723"/>
    </source>
</evidence>
<protein>
    <submittedName>
        <fullName evidence="14">Stage IV sporulation protein FB</fullName>
        <ecNumber evidence="14">3.4.24.-</ecNumber>
    </submittedName>
</protein>
<dbReference type="GO" id="GO:0006508">
    <property type="term" value="P:proteolysis"/>
    <property type="evidence" value="ECO:0007669"/>
    <property type="project" value="UniProtKB-KW"/>
</dbReference>
<dbReference type="CDD" id="cd06164">
    <property type="entry name" value="S2P-M50_SpoIVFB_CBS"/>
    <property type="match status" value="1"/>
</dbReference>
<gene>
    <name evidence="14" type="primary">spoIVFB</name>
    <name evidence="14" type="ORF">Pan216_06620</name>
</gene>
<dbReference type="RefSeq" id="WP_145254731.1">
    <property type="nucleotide sequence ID" value="NZ_CP036279.1"/>
</dbReference>
<evidence type="ECO:0000256" key="7">
    <source>
        <dbReference type="ARBA" id="ARBA00022801"/>
    </source>
</evidence>
<keyword evidence="6" id="KW-0479">Metal-binding</keyword>
<dbReference type="EC" id="3.4.24.-" evidence="14"/>
<keyword evidence="11 12" id="KW-0472">Membrane</keyword>
<evidence type="ECO:0000256" key="3">
    <source>
        <dbReference type="ARBA" id="ARBA00007931"/>
    </source>
</evidence>
<feature type="transmembrane region" description="Helical" evidence="12">
    <location>
        <begin position="205"/>
        <end position="224"/>
    </location>
</feature>
<keyword evidence="8" id="KW-0862">Zinc</keyword>
<evidence type="ECO:0000256" key="10">
    <source>
        <dbReference type="ARBA" id="ARBA00023049"/>
    </source>
</evidence>
<evidence type="ECO:0000256" key="1">
    <source>
        <dbReference type="ARBA" id="ARBA00001947"/>
    </source>
</evidence>
<feature type="transmembrane region" description="Helical" evidence="12">
    <location>
        <begin position="37"/>
        <end position="57"/>
    </location>
</feature>
<dbReference type="GO" id="GO:0046872">
    <property type="term" value="F:metal ion binding"/>
    <property type="evidence" value="ECO:0007669"/>
    <property type="project" value="UniProtKB-KW"/>
</dbReference>
<evidence type="ECO:0000313" key="14">
    <source>
        <dbReference type="EMBL" id="QDU59829.1"/>
    </source>
</evidence>
<keyword evidence="9 12" id="KW-1133">Transmembrane helix</keyword>
<evidence type="ECO:0000256" key="12">
    <source>
        <dbReference type="SAM" id="Phobius"/>
    </source>
</evidence>
<feature type="transmembrane region" description="Helical" evidence="12">
    <location>
        <begin position="179"/>
        <end position="199"/>
    </location>
</feature>
<evidence type="ECO:0000256" key="4">
    <source>
        <dbReference type="ARBA" id="ARBA00022670"/>
    </source>
</evidence>
<dbReference type="KEGG" id="knv:Pan216_06620"/>
<feature type="transmembrane region" description="Helical" evidence="12">
    <location>
        <begin position="97"/>
        <end position="118"/>
    </location>
</feature>
<keyword evidence="10" id="KW-0482">Metalloprotease</keyword>
<dbReference type="AlphaFoldDB" id="A0A518AYM7"/>
<keyword evidence="4" id="KW-0645">Protease</keyword>
<comment type="cofactor">
    <cofactor evidence="1">
        <name>Zn(2+)</name>
        <dbReference type="ChEBI" id="CHEBI:29105"/>
    </cofactor>
</comment>
<accession>A0A518AYM7</accession>
<sequence>MFKSLYLGRPFGIRTFVHWSFWILLAFVAFINMKAGLAAILLTILMIIAVFGCVLLHEFGHALTARRFGINTHDIVLYPIGGIARLERMPEQPSKEFLIAIAGPAVNFVIAFLLWMIDGFDTHVSNEHMQLMAIEKEFIEELLLINLVLGIFNLLPAFPMDGGRVLRSLLATRLSYLRATEIATFIGMILAGGMVLLGFLTGNPILFLIAVFVWMAGGAELAYVRHRHGTRVRTPFDQGGDGPTIDV</sequence>
<dbReference type="InterPro" id="IPR008915">
    <property type="entry name" value="Peptidase_M50"/>
</dbReference>
<proteinExistence type="inferred from homology"/>
<dbReference type="Proteomes" id="UP000317093">
    <property type="component" value="Chromosome"/>
</dbReference>
<dbReference type="PANTHER" id="PTHR39188:SF3">
    <property type="entry name" value="STAGE IV SPORULATION PROTEIN FB"/>
    <property type="match status" value="1"/>
</dbReference>
<evidence type="ECO:0000313" key="15">
    <source>
        <dbReference type="Proteomes" id="UP000317093"/>
    </source>
</evidence>
<evidence type="ECO:0000256" key="8">
    <source>
        <dbReference type="ARBA" id="ARBA00022833"/>
    </source>
</evidence>
<keyword evidence="15" id="KW-1185">Reference proteome</keyword>
<dbReference type="GO" id="GO:0008237">
    <property type="term" value="F:metallopeptidase activity"/>
    <property type="evidence" value="ECO:0007669"/>
    <property type="project" value="UniProtKB-KW"/>
</dbReference>
<dbReference type="EMBL" id="CP036279">
    <property type="protein sequence ID" value="QDU59829.1"/>
    <property type="molecule type" value="Genomic_DNA"/>
</dbReference>
<keyword evidence="7 14" id="KW-0378">Hydrolase</keyword>
<feature type="domain" description="Peptidase M50" evidence="13">
    <location>
        <begin position="137"/>
        <end position="191"/>
    </location>
</feature>
<feature type="domain" description="Peptidase M50" evidence="13">
    <location>
        <begin position="46"/>
        <end position="117"/>
    </location>
</feature>
<feature type="transmembrane region" description="Helical" evidence="12">
    <location>
        <begin position="12"/>
        <end position="31"/>
    </location>
</feature>
<name>A0A518AYM7_9BACT</name>
<keyword evidence="5 12" id="KW-0812">Transmembrane</keyword>
<feature type="transmembrane region" description="Helical" evidence="12">
    <location>
        <begin position="138"/>
        <end position="158"/>
    </location>
</feature>
<evidence type="ECO:0000256" key="5">
    <source>
        <dbReference type="ARBA" id="ARBA00022692"/>
    </source>
</evidence>
<evidence type="ECO:0000256" key="11">
    <source>
        <dbReference type="ARBA" id="ARBA00023136"/>
    </source>
</evidence>
<evidence type="ECO:0000256" key="2">
    <source>
        <dbReference type="ARBA" id="ARBA00004141"/>
    </source>
</evidence>
<dbReference type="GO" id="GO:0016020">
    <property type="term" value="C:membrane"/>
    <property type="evidence" value="ECO:0007669"/>
    <property type="project" value="UniProtKB-SubCell"/>
</dbReference>
<organism evidence="14 15">
    <name type="scientific">Kolteria novifilia</name>
    <dbReference type="NCBI Taxonomy" id="2527975"/>
    <lineage>
        <taxon>Bacteria</taxon>
        <taxon>Pseudomonadati</taxon>
        <taxon>Planctomycetota</taxon>
        <taxon>Planctomycetia</taxon>
        <taxon>Kolteriales</taxon>
        <taxon>Kolteriaceae</taxon>
        <taxon>Kolteria</taxon>
    </lineage>
</organism>
<comment type="subcellular location">
    <subcellularLocation>
        <location evidence="2">Membrane</location>
        <topology evidence="2">Multi-pass membrane protein</topology>
    </subcellularLocation>
</comment>
<reference evidence="14 15" key="1">
    <citation type="submission" date="2019-02" db="EMBL/GenBank/DDBJ databases">
        <title>Deep-cultivation of Planctomycetes and their phenomic and genomic characterization uncovers novel biology.</title>
        <authorList>
            <person name="Wiegand S."/>
            <person name="Jogler M."/>
            <person name="Boedeker C."/>
            <person name="Pinto D."/>
            <person name="Vollmers J."/>
            <person name="Rivas-Marin E."/>
            <person name="Kohn T."/>
            <person name="Peeters S.H."/>
            <person name="Heuer A."/>
            <person name="Rast P."/>
            <person name="Oberbeckmann S."/>
            <person name="Bunk B."/>
            <person name="Jeske O."/>
            <person name="Meyerdierks A."/>
            <person name="Storesund J.E."/>
            <person name="Kallscheuer N."/>
            <person name="Luecker S."/>
            <person name="Lage O.M."/>
            <person name="Pohl T."/>
            <person name="Merkel B.J."/>
            <person name="Hornburger P."/>
            <person name="Mueller R.-W."/>
            <person name="Bruemmer F."/>
            <person name="Labrenz M."/>
            <person name="Spormann A.M."/>
            <person name="Op den Camp H."/>
            <person name="Overmann J."/>
            <person name="Amann R."/>
            <person name="Jetten M.S.M."/>
            <person name="Mascher T."/>
            <person name="Medema M.H."/>
            <person name="Devos D.P."/>
            <person name="Kaster A.-K."/>
            <person name="Ovreas L."/>
            <person name="Rohde M."/>
            <person name="Galperin M.Y."/>
            <person name="Jogler C."/>
        </authorList>
    </citation>
    <scope>NUCLEOTIDE SEQUENCE [LARGE SCALE GENOMIC DNA]</scope>
    <source>
        <strain evidence="14 15">Pan216</strain>
    </source>
</reference>
<evidence type="ECO:0000259" key="13">
    <source>
        <dbReference type="Pfam" id="PF02163"/>
    </source>
</evidence>
<comment type="similarity">
    <text evidence="3">Belongs to the peptidase M50B family.</text>
</comment>
<dbReference type="Pfam" id="PF02163">
    <property type="entry name" value="Peptidase_M50"/>
    <property type="match status" value="2"/>
</dbReference>
<evidence type="ECO:0000256" key="9">
    <source>
        <dbReference type="ARBA" id="ARBA00022989"/>
    </source>
</evidence>
<dbReference type="PANTHER" id="PTHR39188">
    <property type="entry name" value="MEMBRANE-ASSOCIATED ZINC METALLOPROTEASE M50B"/>
    <property type="match status" value="1"/>
</dbReference>
<dbReference type="OrthoDB" id="9800627at2"/>